<keyword evidence="1" id="KW-1133">Transmembrane helix</keyword>
<dbReference type="Pfam" id="PF19578">
    <property type="entry name" value="DUF6090"/>
    <property type="match status" value="1"/>
</dbReference>
<keyword evidence="1" id="KW-0472">Membrane</keyword>
<dbReference type="EMBL" id="JAVRIA010000002">
    <property type="protein sequence ID" value="MDT0558254.1"/>
    <property type="molecule type" value="Genomic_DNA"/>
</dbReference>
<dbReference type="RefSeq" id="WP_311427020.1">
    <property type="nucleotide sequence ID" value="NZ_JAVRIA010000002.1"/>
</dbReference>
<keyword evidence="3" id="KW-1185">Reference proteome</keyword>
<dbReference type="Proteomes" id="UP001259492">
    <property type="component" value="Unassembled WGS sequence"/>
</dbReference>
<proteinExistence type="predicted"/>
<feature type="transmembrane region" description="Helical" evidence="1">
    <location>
        <begin position="21"/>
        <end position="40"/>
    </location>
</feature>
<sequence length="267" mass="30783">MIKFFRQIRYKLMSDNKMGKYFKYAIGEILLVVIGILIALQVNNWNNSRLDQKLESDYSDRIIEDLKEEEAILNAVLSYNKQVLFHAKNAVKVFENSPNQNNNPLEVLIDMYQASQLQDPNSAMSTYQELIASGQINLIQNETFKTAIIRYYEADWTETEVMKIPNNYRTNLRGKMPDDVQSEIRANCDDIYIKIRESIEVALPENCTISLETNYALQVVNQLKADSSLKKDLRFLIGNVEAKLKSINSSKDMLQNILSTFNIDSND</sequence>
<evidence type="ECO:0000313" key="2">
    <source>
        <dbReference type="EMBL" id="MDT0558254.1"/>
    </source>
</evidence>
<comment type="caution">
    <text evidence="2">The sequence shown here is derived from an EMBL/GenBank/DDBJ whole genome shotgun (WGS) entry which is preliminary data.</text>
</comment>
<gene>
    <name evidence="2" type="ORF">RM697_06335</name>
</gene>
<dbReference type="InterPro" id="IPR045749">
    <property type="entry name" value="DUF6090"/>
</dbReference>
<accession>A0ABU2YKP1</accession>
<evidence type="ECO:0000256" key="1">
    <source>
        <dbReference type="SAM" id="Phobius"/>
    </source>
</evidence>
<organism evidence="2 3">
    <name type="scientific">Microcosmobacter mediterraneus</name>
    <dbReference type="NCBI Taxonomy" id="3075607"/>
    <lineage>
        <taxon>Bacteria</taxon>
        <taxon>Pseudomonadati</taxon>
        <taxon>Bacteroidota</taxon>
        <taxon>Flavobacteriia</taxon>
        <taxon>Flavobacteriales</taxon>
        <taxon>Flavobacteriaceae</taxon>
        <taxon>Microcosmobacter</taxon>
    </lineage>
</organism>
<evidence type="ECO:0000313" key="3">
    <source>
        <dbReference type="Proteomes" id="UP001259492"/>
    </source>
</evidence>
<protein>
    <submittedName>
        <fullName evidence="2">DUF6090 family protein</fullName>
    </submittedName>
</protein>
<name>A0ABU2YKP1_9FLAO</name>
<reference evidence="2 3" key="1">
    <citation type="submission" date="2023-09" db="EMBL/GenBank/DDBJ databases">
        <authorList>
            <person name="Rey-Velasco X."/>
        </authorList>
    </citation>
    <scope>NUCLEOTIDE SEQUENCE [LARGE SCALE GENOMIC DNA]</scope>
    <source>
        <strain evidence="2 3">W332</strain>
    </source>
</reference>
<keyword evidence="1" id="KW-0812">Transmembrane</keyword>